<dbReference type="Proteomes" id="UP000061512">
    <property type="component" value="Unassembled WGS sequence"/>
</dbReference>
<organism evidence="1 2">
    <name type="scientific">Burkholderia pseudomultivorans</name>
    <dbReference type="NCBI Taxonomy" id="1207504"/>
    <lineage>
        <taxon>Bacteria</taxon>
        <taxon>Pseudomonadati</taxon>
        <taxon>Pseudomonadota</taxon>
        <taxon>Betaproteobacteria</taxon>
        <taxon>Burkholderiales</taxon>
        <taxon>Burkholderiaceae</taxon>
        <taxon>Burkholderia</taxon>
        <taxon>Burkholderia cepacia complex</taxon>
    </lineage>
</organism>
<protein>
    <submittedName>
        <fullName evidence="1">Uncharacterized protein</fullName>
    </submittedName>
</protein>
<dbReference type="AlphaFoldDB" id="A0A132F218"/>
<evidence type="ECO:0000313" key="2">
    <source>
        <dbReference type="Proteomes" id="UP000061512"/>
    </source>
</evidence>
<proteinExistence type="predicted"/>
<name>A0A132F218_9BURK</name>
<comment type="caution">
    <text evidence="1">The sequence shown here is derived from an EMBL/GenBank/DDBJ whole genome shotgun (WGS) entry which is preliminary data.</text>
</comment>
<evidence type="ECO:0000313" key="1">
    <source>
        <dbReference type="EMBL" id="KWF67568.1"/>
    </source>
</evidence>
<sequence length="77" mass="8482">MGPEAAKNDTRWHWIAKQMLHAWNEGMGSLRSAKPQVAFKALTPVIEAAGFSDADPVDHAREVIGRSELLANRGKEN</sequence>
<reference evidence="1 2" key="1">
    <citation type="submission" date="2015-11" db="EMBL/GenBank/DDBJ databases">
        <title>Expanding the genomic diversity of Burkholderia species for the development of highly accurate diagnostics.</title>
        <authorList>
            <person name="Sahl J."/>
            <person name="Keim P."/>
            <person name="Wagner D."/>
        </authorList>
    </citation>
    <scope>NUCLEOTIDE SEQUENCE [LARGE SCALE GENOMIC DNA]</scope>
    <source>
        <strain evidence="1 2">MSMB574WGS</strain>
    </source>
</reference>
<gene>
    <name evidence="1" type="ORF">WT57_15880</name>
</gene>
<dbReference type="EMBL" id="LPJX01000029">
    <property type="protein sequence ID" value="KWF67568.1"/>
    <property type="molecule type" value="Genomic_DNA"/>
</dbReference>
<accession>A0A132F218</accession>